<comment type="caution">
    <text evidence="1">The sequence shown here is derived from an EMBL/GenBank/DDBJ whole genome shotgun (WGS) entry which is preliminary data.</text>
</comment>
<organism evidence="1 2">
    <name type="scientific">Knufia fluminis</name>
    <dbReference type="NCBI Taxonomy" id="191047"/>
    <lineage>
        <taxon>Eukaryota</taxon>
        <taxon>Fungi</taxon>
        <taxon>Dikarya</taxon>
        <taxon>Ascomycota</taxon>
        <taxon>Pezizomycotina</taxon>
        <taxon>Eurotiomycetes</taxon>
        <taxon>Chaetothyriomycetidae</taxon>
        <taxon>Chaetothyriales</taxon>
        <taxon>Trichomeriaceae</taxon>
        <taxon>Knufia</taxon>
    </lineage>
</organism>
<reference evidence="1 2" key="1">
    <citation type="submission" date="2022-12" db="EMBL/GenBank/DDBJ databases">
        <title>Genomic features and morphological characterization of a novel Knufia sp. strain isolated from spacecraft assembly facility.</title>
        <authorList>
            <person name="Teixeira M."/>
            <person name="Chander A.M."/>
            <person name="Stajich J.E."/>
            <person name="Venkateswaran K."/>
        </authorList>
    </citation>
    <scope>NUCLEOTIDE SEQUENCE [LARGE SCALE GENOMIC DNA]</scope>
    <source>
        <strain evidence="1 2">FJI-L2-BK-P2</strain>
    </source>
</reference>
<dbReference type="Proteomes" id="UP001316803">
    <property type="component" value="Unassembled WGS sequence"/>
</dbReference>
<evidence type="ECO:0000313" key="1">
    <source>
        <dbReference type="EMBL" id="KAK5956332.1"/>
    </source>
</evidence>
<accession>A0AAN8IQR1</accession>
<dbReference type="AlphaFoldDB" id="A0AAN8IQR1"/>
<sequence length="239" mass="27726">MSSLRKAISTNLKALGPRRASSQGVRKAHLFKPYSPINYNLMLSLDRAESTFDEHDGMSVVKNDLRPLFQKYGLQDKFGAGLVHRHFDLRPDERLVAYNGTSTPWQCRDCFLGRKIVPIAWHLDGDKYVPYEFRFATSPEDIETASELERQTAFLGEMQDVLHRRELDWVLGLRAMPITRKESLLEVTQGRANISIPQSELPDDEQKKPKTETMWFFDQELERTYACNCSDVMESHRHY</sequence>
<protein>
    <submittedName>
        <fullName evidence="1">Uncharacterized protein</fullName>
    </submittedName>
</protein>
<keyword evidence="2" id="KW-1185">Reference proteome</keyword>
<gene>
    <name evidence="1" type="ORF">OHC33_002908</name>
</gene>
<dbReference type="EMBL" id="JAKLMC020000005">
    <property type="protein sequence ID" value="KAK5956332.1"/>
    <property type="molecule type" value="Genomic_DNA"/>
</dbReference>
<proteinExistence type="predicted"/>
<evidence type="ECO:0000313" key="2">
    <source>
        <dbReference type="Proteomes" id="UP001316803"/>
    </source>
</evidence>
<name>A0AAN8IQR1_9EURO</name>